<keyword evidence="9" id="KW-1185">Reference proteome</keyword>
<feature type="transmembrane region" description="Helical" evidence="6">
    <location>
        <begin position="161"/>
        <end position="180"/>
    </location>
</feature>
<gene>
    <name evidence="8" type="ORF">SAMN05192551_105127</name>
</gene>
<dbReference type="InterPro" id="IPR015414">
    <property type="entry name" value="TMEM64"/>
</dbReference>
<feature type="transmembrane region" description="Helical" evidence="6">
    <location>
        <begin position="192"/>
        <end position="211"/>
    </location>
</feature>
<evidence type="ECO:0000313" key="9">
    <source>
        <dbReference type="Proteomes" id="UP000199287"/>
    </source>
</evidence>
<dbReference type="Proteomes" id="UP000199287">
    <property type="component" value="Unassembled WGS sequence"/>
</dbReference>
<feature type="transmembrane region" description="Helical" evidence="6">
    <location>
        <begin position="51"/>
        <end position="72"/>
    </location>
</feature>
<dbReference type="OrthoDB" id="9812980at2"/>
<evidence type="ECO:0000256" key="3">
    <source>
        <dbReference type="ARBA" id="ARBA00022692"/>
    </source>
</evidence>
<feature type="transmembrane region" description="Helical" evidence="6">
    <location>
        <begin position="84"/>
        <end position="102"/>
    </location>
</feature>
<dbReference type="EMBL" id="FOQA01000005">
    <property type="protein sequence ID" value="SFI01430.1"/>
    <property type="molecule type" value="Genomic_DNA"/>
</dbReference>
<organism evidence="8 9">
    <name type="scientific">Tindallia magadiensis</name>
    <dbReference type="NCBI Taxonomy" id="69895"/>
    <lineage>
        <taxon>Bacteria</taxon>
        <taxon>Bacillati</taxon>
        <taxon>Bacillota</taxon>
        <taxon>Clostridia</taxon>
        <taxon>Peptostreptococcales</taxon>
        <taxon>Tindalliaceae</taxon>
        <taxon>Tindallia</taxon>
    </lineage>
</organism>
<comment type="similarity">
    <text evidence="6">Belongs to the TVP38/TMEM64 family.</text>
</comment>
<dbReference type="InterPro" id="IPR032816">
    <property type="entry name" value="VTT_dom"/>
</dbReference>
<dbReference type="PANTHER" id="PTHR12677">
    <property type="entry name" value="GOLGI APPARATUS MEMBRANE PROTEIN TVP38-RELATED"/>
    <property type="match status" value="1"/>
</dbReference>
<evidence type="ECO:0000256" key="5">
    <source>
        <dbReference type="ARBA" id="ARBA00023136"/>
    </source>
</evidence>
<reference evidence="9" key="1">
    <citation type="submission" date="2016-10" db="EMBL/GenBank/DDBJ databases">
        <authorList>
            <person name="Varghese N."/>
            <person name="Submissions S."/>
        </authorList>
    </citation>
    <scope>NUCLEOTIDE SEQUENCE [LARGE SCALE GENOMIC DNA]</scope>
    <source>
        <strain evidence="9">Z-7934</strain>
    </source>
</reference>
<proteinExistence type="inferred from homology"/>
<sequence length="230" mass="26922">MKIKKYLLIIAFLGMMVLFITMTESRRAWLLGFDVEEIQELVLTYGLWGRLVFLVLGIFRPLLFIPVSFFFVTGGLAFGTLEGSFWALLGMIGSTSIIYFFSSRFHRLFRRMVQQKHIEMLYRITEKDLVPKFFSIRVTPGMPFDSISVASGLTRVKYKRFMTGTVLGMLPKGVLYTYLGENLDDYLSPQTLLVYGTLLIMALSPHLYNWYHRKYRKKRLQKSFQKEKQK</sequence>
<dbReference type="GO" id="GO:0005886">
    <property type="term" value="C:plasma membrane"/>
    <property type="evidence" value="ECO:0007669"/>
    <property type="project" value="UniProtKB-SubCell"/>
</dbReference>
<evidence type="ECO:0000256" key="4">
    <source>
        <dbReference type="ARBA" id="ARBA00022989"/>
    </source>
</evidence>
<keyword evidence="4 6" id="KW-1133">Transmembrane helix</keyword>
<evidence type="ECO:0000256" key="2">
    <source>
        <dbReference type="ARBA" id="ARBA00022475"/>
    </source>
</evidence>
<dbReference type="STRING" id="69895.SAMN05192551_105127"/>
<name>A0A1I3ERF0_9FIRM</name>
<keyword evidence="3 6" id="KW-0812">Transmembrane</keyword>
<evidence type="ECO:0000259" key="7">
    <source>
        <dbReference type="Pfam" id="PF09335"/>
    </source>
</evidence>
<accession>A0A1I3ERF0</accession>
<comment type="subcellular location">
    <subcellularLocation>
        <location evidence="1 6">Cell membrane</location>
        <topology evidence="1 6">Multi-pass membrane protein</topology>
    </subcellularLocation>
</comment>
<dbReference type="Pfam" id="PF09335">
    <property type="entry name" value="VTT_dom"/>
    <property type="match status" value="1"/>
</dbReference>
<keyword evidence="2 6" id="KW-1003">Cell membrane</keyword>
<feature type="domain" description="VTT" evidence="7">
    <location>
        <begin position="65"/>
        <end position="181"/>
    </location>
</feature>
<dbReference type="AlphaFoldDB" id="A0A1I3ERF0"/>
<evidence type="ECO:0000256" key="1">
    <source>
        <dbReference type="ARBA" id="ARBA00004651"/>
    </source>
</evidence>
<keyword evidence="5 6" id="KW-0472">Membrane</keyword>
<dbReference type="RefSeq" id="WP_093372058.1">
    <property type="nucleotide sequence ID" value="NZ_FOQA01000005.1"/>
</dbReference>
<evidence type="ECO:0000313" key="8">
    <source>
        <dbReference type="EMBL" id="SFI01430.1"/>
    </source>
</evidence>
<feature type="transmembrane region" description="Helical" evidence="6">
    <location>
        <begin position="6"/>
        <end position="23"/>
    </location>
</feature>
<dbReference type="PANTHER" id="PTHR12677:SF59">
    <property type="entry name" value="GOLGI APPARATUS MEMBRANE PROTEIN TVP38-RELATED"/>
    <property type="match status" value="1"/>
</dbReference>
<evidence type="ECO:0000256" key="6">
    <source>
        <dbReference type="RuleBase" id="RU366058"/>
    </source>
</evidence>
<protein>
    <recommendedName>
        <fullName evidence="6">TVP38/TMEM64 family membrane protein</fullName>
    </recommendedName>
</protein>